<dbReference type="PANTHER" id="PTHR33258:SF1">
    <property type="entry name" value="TRANSPOSASE INSL FOR INSERTION SEQUENCE ELEMENT IS186A-RELATED"/>
    <property type="match status" value="1"/>
</dbReference>
<evidence type="ECO:0000313" key="2">
    <source>
        <dbReference type="EMBL" id="NEX23745.1"/>
    </source>
</evidence>
<protein>
    <submittedName>
        <fullName evidence="2">Transposase</fullName>
    </submittedName>
</protein>
<dbReference type="InterPro" id="IPR012337">
    <property type="entry name" value="RNaseH-like_sf"/>
</dbReference>
<proteinExistence type="predicted"/>
<dbReference type="SUPFAM" id="SSF53098">
    <property type="entry name" value="Ribonuclease H-like"/>
    <property type="match status" value="1"/>
</dbReference>
<accession>A0A6P1E8F0</accession>
<gene>
    <name evidence="2" type="ORF">G3480_26345</name>
</gene>
<dbReference type="InterPro" id="IPR002559">
    <property type="entry name" value="Transposase_11"/>
</dbReference>
<dbReference type="GO" id="GO:0006313">
    <property type="term" value="P:DNA transposition"/>
    <property type="evidence" value="ECO:0007669"/>
    <property type="project" value="InterPro"/>
</dbReference>
<dbReference type="EMBL" id="JAAIJR010000299">
    <property type="protein sequence ID" value="NEX23745.1"/>
    <property type="molecule type" value="Genomic_DNA"/>
</dbReference>
<dbReference type="Pfam" id="PF01609">
    <property type="entry name" value="DDE_Tnp_1"/>
    <property type="match status" value="1"/>
</dbReference>
<dbReference type="GO" id="GO:0003677">
    <property type="term" value="F:DNA binding"/>
    <property type="evidence" value="ECO:0007669"/>
    <property type="project" value="InterPro"/>
</dbReference>
<dbReference type="RefSeq" id="WP_164657159.1">
    <property type="nucleotide sequence ID" value="NZ_JAAIJR010000299.1"/>
</dbReference>
<dbReference type="GO" id="GO:0004803">
    <property type="term" value="F:transposase activity"/>
    <property type="evidence" value="ECO:0007669"/>
    <property type="project" value="InterPro"/>
</dbReference>
<organism evidence="2 3">
    <name type="scientific">Thiorhodococcus mannitoliphagus</name>
    <dbReference type="NCBI Taxonomy" id="329406"/>
    <lineage>
        <taxon>Bacteria</taxon>
        <taxon>Pseudomonadati</taxon>
        <taxon>Pseudomonadota</taxon>
        <taxon>Gammaproteobacteria</taxon>
        <taxon>Chromatiales</taxon>
        <taxon>Chromatiaceae</taxon>
        <taxon>Thiorhodococcus</taxon>
    </lineage>
</organism>
<sequence>MSHVAKRVDVAFEDFLKELPAEYAEMAYEFKAFARPRKVKTPAHLLQIVMLYCGLDQALRTTAGSFTLLEERITDTAIQQRLRACGPWLKALLQTLLPATQTPLTSLRLLIVDGSSLQGPGAQGTDYRVHLALDLTHMSVHAVDVTGVDGGESLARYPWQDGDIVLADRGYNQPRVILELAARGVGVIVRLNPTSMPLWARPEDANVFDPAAPRLDVAAYLRAQSSDTVTLPVWLRAPKGNSGPGWLHAVRLPPEAAEAARRRCRQAAKRKGRTPREDTLFLAGWVMVFTTVPPETLDGPTVLALYRCRWQVELVFKRLKTLLDLDALRTQQKSRLGEVWIRGKLLYALVVERCAQRQSAGGVDPLDRPRRLTPWRQLVIARQAVDRWIADVQRWQDDHWEACLDVLKERPRRRRLQTLPARVIQIMNAQERQRCG</sequence>
<name>A0A6P1E8F0_9GAMM</name>
<dbReference type="Gene3D" id="3.90.350.10">
    <property type="entry name" value="Transposase Inhibitor Protein From Tn5, Chain A, domain 1"/>
    <property type="match status" value="1"/>
</dbReference>
<dbReference type="AlphaFoldDB" id="A0A6P1E8F0"/>
<dbReference type="PANTHER" id="PTHR33258">
    <property type="entry name" value="TRANSPOSASE INSL FOR INSERTION SEQUENCE ELEMENT IS186A-RELATED"/>
    <property type="match status" value="1"/>
</dbReference>
<reference evidence="2 3" key="2">
    <citation type="submission" date="2020-02" db="EMBL/GenBank/DDBJ databases">
        <title>Genome sequences of Thiorhodococcus mannitoliphagus and Thiorhodococcus minor, purple sulfur photosynthetic bacteria in the gammaproteobacterial family, Chromatiaceae.</title>
        <authorList>
            <person name="Aviles F.A."/>
            <person name="Meyer T.E."/>
            <person name="Kyndt J.A."/>
        </authorList>
    </citation>
    <scope>NUCLEOTIDE SEQUENCE [LARGE SCALE GENOMIC DNA]</scope>
    <source>
        <strain evidence="2 3">DSM 18266</strain>
    </source>
</reference>
<keyword evidence="3" id="KW-1185">Reference proteome</keyword>
<evidence type="ECO:0000259" key="1">
    <source>
        <dbReference type="Pfam" id="PF01609"/>
    </source>
</evidence>
<feature type="domain" description="Transposase IS4-like" evidence="1">
    <location>
        <begin position="108"/>
        <end position="346"/>
    </location>
</feature>
<comment type="caution">
    <text evidence="2">The sequence shown here is derived from an EMBL/GenBank/DDBJ whole genome shotgun (WGS) entry which is preliminary data.</text>
</comment>
<reference evidence="3" key="1">
    <citation type="journal article" date="2020" name="Microbiol. Resour. Announc.">
        <title>Draft Genome Sequences of Thiorhodococcus mannitoliphagus and Thiorhodococcus minor, Purple Sulfur Photosynthetic Bacteria in the Gammaproteobacterial Family Chromatiaceae.</title>
        <authorList>
            <person name="Aviles F.A."/>
            <person name="Meyer T.E."/>
            <person name="Kyndt J.A."/>
        </authorList>
    </citation>
    <scope>NUCLEOTIDE SEQUENCE [LARGE SCALE GENOMIC DNA]</scope>
    <source>
        <strain evidence="3">DSM 18266</strain>
    </source>
</reference>
<evidence type="ECO:0000313" key="3">
    <source>
        <dbReference type="Proteomes" id="UP000471640"/>
    </source>
</evidence>
<dbReference type="Proteomes" id="UP000471640">
    <property type="component" value="Unassembled WGS sequence"/>
</dbReference>